<dbReference type="RefSeq" id="WP_007551048.1">
    <property type="nucleotide sequence ID" value="NZ_AFPU01000001.1"/>
</dbReference>
<organism evidence="1 2">
    <name type="scientific">Nitrosarchaeum koreense MY1</name>
    <dbReference type="NCBI Taxonomy" id="1001994"/>
    <lineage>
        <taxon>Archaea</taxon>
        <taxon>Nitrososphaerota</taxon>
        <taxon>Nitrososphaeria</taxon>
        <taxon>Nitrosopumilales</taxon>
        <taxon>Nitrosopumilaceae</taxon>
        <taxon>Nitrosarchaeum</taxon>
    </lineage>
</organism>
<sequence length="70" mass="8485">MNDYEFPKNSEITQLQEKLDSLIEHHKQKCKLYENARKSKNIEMVNRLYEDSKILWKSIEDAKKEIKKSQ</sequence>
<dbReference type="Proteomes" id="UP000004440">
    <property type="component" value="Unassembled WGS sequence"/>
</dbReference>
<gene>
    <name evidence="1" type="ORF">MY1_1378</name>
</gene>
<name>F9CYH2_9ARCH</name>
<accession>F9CYH2</accession>
<evidence type="ECO:0000313" key="2">
    <source>
        <dbReference type="Proteomes" id="UP000004440"/>
    </source>
</evidence>
<protein>
    <submittedName>
        <fullName evidence="1">Uncharacterized protein</fullName>
    </submittedName>
</protein>
<reference evidence="1 2" key="1">
    <citation type="journal article" date="2011" name="J. Bacteriol.">
        <title>Genome Sequence of an Ammonia-Oxidizing Soil Archaeon, "Candidatus Nitrosoarchaeum koreensis" MY1.</title>
        <authorList>
            <person name="Kim B.K."/>
            <person name="Jung M.Y."/>
            <person name="Yu D.S."/>
            <person name="Park S.J."/>
            <person name="Oh T.K."/>
            <person name="Rhee S.K."/>
            <person name="Kim J.F."/>
        </authorList>
    </citation>
    <scope>NUCLEOTIDE SEQUENCE [LARGE SCALE GENOMIC DNA]</scope>
    <source>
        <strain evidence="1 2">MY1</strain>
    </source>
</reference>
<dbReference type="OrthoDB" id="5437at2157"/>
<evidence type="ECO:0000313" key="1">
    <source>
        <dbReference type="EMBL" id="EGP94134.1"/>
    </source>
</evidence>
<comment type="caution">
    <text evidence="1">The sequence shown here is derived from an EMBL/GenBank/DDBJ whole genome shotgun (WGS) entry which is preliminary data.</text>
</comment>
<keyword evidence="2" id="KW-1185">Reference proteome</keyword>
<dbReference type="AlphaFoldDB" id="F9CYH2"/>
<dbReference type="EMBL" id="AFPU01000001">
    <property type="protein sequence ID" value="EGP94134.1"/>
    <property type="molecule type" value="Genomic_DNA"/>
</dbReference>
<proteinExistence type="predicted"/>